<comment type="caution">
    <text evidence="1">The sequence shown here is derived from an EMBL/GenBank/DDBJ whole genome shotgun (WGS) entry which is preliminary data.</text>
</comment>
<dbReference type="PATRIC" id="fig|1121939.11.peg.3366"/>
<evidence type="ECO:0008006" key="3">
    <source>
        <dbReference type="Google" id="ProtNLM"/>
    </source>
</evidence>
<dbReference type="RefSeq" id="WP_016417882.1">
    <property type="nucleotide sequence ID" value="NZ_AUAB01000025.1"/>
</dbReference>
<protein>
    <recommendedName>
        <fullName evidence="3">GNAT family N-acetyltransferase</fullName>
    </recommendedName>
</protein>
<reference evidence="1 2" key="1">
    <citation type="journal article" date="2013" name="Genome Announc.">
        <title>Draft genome sequence of the moderately halophilic gammaproteobacterium Halomonas anticariensis FP35.</title>
        <authorList>
            <person name="Tahrioui A."/>
            <person name="Quesada E."/>
            <person name="Llamas I."/>
        </authorList>
    </citation>
    <scope>NUCLEOTIDE SEQUENCE [LARGE SCALE GENOMIC DNA]</scope>
    <source>
        <strain evidence="2">DSM 16096 / CECT 5854 / LMG 22089 / FP35</strain>
    </source>
</reference>
<dbReference type="PANTHER" id="PTHR47017">
    <property type="entry name" value="ACYL-COA"/>
    <property type="match status" value="1"/>
</dbReference>
<dbReference type="Pfam" id="PF04339">
    <property type="entry name" value="FemAB_like"/>
    <property type="match status" value="1"/>
</dbReference>
<sequence length="387" mass="43993">MSETRASVTREGLSLQTVSTIEALPAEAWNALVGDAYPFLRHEFLHALEASGAASARSGWVPRHLGLWQAGNLVGVMPCYHKYHSFGEYVFDWAWADAWKRAGGHYYPKALTAIPFTPAPGPRLGLAKGIDPFDARELLANAWEGSELSSWHLLFAEDDDVDAWQAVRPSLLERHSVQFQWQDADYGDFDGFLAVLTSKRRKEIRRERRIVADQGIHLRRLVGSDIDHEALTHFYRCYQITYLERGQQGYLNLAFFERLLATMPDALVLIQARLGSRPVAAALCLQGGDTLYGRYWGSEVEADCLHFEACYYQGIEHCLAQGLTHFDPGTQGEHKLMRGFAPRLLRSLHHLADPHLYQAVSRFCTEEQRYITAYRKHLDESLPFKRT</sequence>
<accession>S2L0J8</accession>
<dbReference type="Proteomes" id="UP000014463">
    <property type="component" value="Unassembled WGS sequence"/>
</dbReference>
<dbReference type="EMBL" id="ASTJ01000036">
    <property type="protein sequence ID" value="EPC01194.1"/>
    <property type="molecule type" value="Genomic_DNA"/>
</dbReference>
<dbReference type="PANTHER" id="PTHR47017:SF1">
    <property type="entry name" value="ACYL-COA"/>
    <property type="match status" value="1"/>
</dbReference>
<name>S2L0J8_LITA3</name>
<evidence type="ECO:0000313" key="1">
    <source>
        <dbReference type="EMBL" id="EPC01194.1"/>
    </source>
</evidence>
<evidence type="ECO:0000313" key="2">
    <source>
        <dbReference type="Proteomes" id="UP000014463"/>
    </source>
</evidence>
<dbReference type="OrthoDB" id="9776898at2"/>
<dbReference type="SUPFAM" id="SSF55729">
    <property type="entry name" value="Acyl-CoA N-acyltransferases (Nat)"/>
    <property type="match status" value="1"/>
</dbReference>
<organism evidence="1 2">
    <name type="scientific">Litchfieldella anticariensis (strain DSM 16096 / CECT 5854 / CIP 108499 / LMG 22089 / FP35)</name>
    <name type="common">Halomonas anticariensis</name>
    <dbReference type="NCBI Taxonomy" id="1121939"/>
    <lineage>
        <taxon>Bacteria</taxon>
        <taxon>Pseudomonadati</taxon>
        <taxon>Pseudomonadota</taxon>
        <taxon>Gammaproteobacteria</taxon>
        <taxon>Oceanospirillales</taxon>
        <taxon>Halomonadaceae</taxon>
        <taxon>Litchfieldella</taxon>
    </lineage>
</organism>
<dbReference type="InterPro" id="IPR016181">
    <property type="entry name" value="Acyl_CoA_acyltransferase"/>
</dbReference>
<proteinExistence type="predicted"/>
<dbReference type="eggNOG" id="COG3146">
    <property type="taxonomic scope" value="Bacteria"/>
</dbReference>
<dbReference type="InterPro" id="IPR007434">
    <property type="entry name" value="FemAB-like"/>
</dbReference>
<keyword evidence="2" id="KW-1185">Reference proteome</keyword>
<gene>
    <name evidence="1" type="ORF">L861_11505</name>
</gene>
<dbReference type="STRING" id="1121939.L861_11505"/>
<dbReference type="AlphaFoldDB" id="S2L0J8"/>
<dbReference type="Gene3D" id="3.40.630.30">
    <property type="match status" value="1"/>
</dbReference>